<dbReference type="CDD" id="cd00838">
    <property type="entry name" value="MPP_superfamily"/>
    <property type="match status" value="1"/>
</dbReference>
<dbReference type="Gene3D" id="3.60.21.10">
    <property type="match status" value="1"/>
</dbReference>
<dbReference type="InterPro" id="IPR029052">
    <property type="entry name" value="Metallo-depent_PP-like"/>
</dbReference>
<evidence type="ECO:0000256" key="1">
    <source>
        <dbReference type="ARBA" id="ARBA00008950"/>
    </source>
</evidence>
<reference evidence="3" key="2">
    <citation type="submission" date="2020-09" db="EMBL/GenBank/DDBJ databases">
        <authorList>
            <person name="Sun Q."/>
            <person name="Zhou Y."/>
        </authorList>
    </citation>
    <scope>NUCLEOTIDE SEQUENCE</scope>
    <source>
        <strain evidence="3">CGMCC 1.15760</strain>
    </source>
</reference>
<organism evidence="3 4">
    <name type="scientific">Lysinibacillus alkalisoli</name>
    <dbReference type="NCBI Taxonomy" id="1911548"/>
    <lineage>
        <taxon>Bacteria</taxon>
        <taxon>Bacillati</taxon>
        <taxon>Bacillota</taxon>
        <taxon>Bacilli</taxon>
        <taxon>Bacillales</taxon>
        <taxon>Bacillaceae</taxon>
        <taxon>Lysinibacillus</taxon>
    </lineage>
</organism>
<evidence type="ECO:0000313" key="3">
    <source>
        <dbReference type="EMBL" id="GGG32005.1"/>
    </source>
</evidence>
<protein>
    <recommendedName>
        <fullName evidence="2">Calcineurin-like phosphoesterase domain-containing protein</fullName>
    </recommendedName>
</protein>
<reference evidence="3" key="1">
    <citation type="journal article" date="2014" name="Int. J. Syst. Evol. Microbiol.">
        <title>Complete genome sequence of Corynebacterium casei LMG S-19264T (=DSM 44701T), isolated from a smear-ripened cheese.</title>
        <authorList>
            <consortium name="US DOE Joint Genome Institute (JGI-PGF)"/>
            <person name="Walter F."/>
            <person name="Albersmeier A."/>
            <person name="Kalinowski J."/>
            <person name="Ruckert C."/>
        </authorList>
    </citation>
    <scope>NUCLEOTIDE SEQUENCE</scope>
    <source>
        <strain evidence="3">CGMCC 1.15760</strain>
    </source>
</reference>
<dbReference type="Pfam" id="PF12850">
    <property type="entry name" value="Metallophos_2"/>
    <property type="match status" value="1"/>
</dbReference>
<feature type="domain" description="Calcineurin-like phosphoesterase" evidence="2">
    <location>
        <begin position="3"/>
        <end position="142"/>
    </location>
</feature>
<dbReference type="InterPro" id="IPR024654">
    <property type="entry name" value="Calcineurin-like_PHP_lpxH"/>
</dbReference>
<proteinExistence type="inferred from homology"/>
<comment type="caution">
    <text evidence="3">The sequence shown here is derived from an EMBL/GenBank/DDBJ whole genome shotgun (WGS) entry which is preliminary data.</text>
</comment>
<evidence type="ECO:0000313" key="4">
    <source>
        <dbReference type="Proteomes" id="UP000616608"/>
    </source>
</evidence>
<dbReference type="EMBL" id="BMJT01000012">
    <property type="protein sequence ID" value="GGG32005.1"/>
    <property type="molecule type" value="Genomic_DNA"/>
</dbReference>
<comment type="similarity">
    <text evidence="1">Belongs to the metallophosphoesterase superfamily. YfcE family.</text>
</comment>
<gene>
    <name evidence="3" type="ORF">GCM10007425_28330</name>
</gene>
<name>A0A917GA25_9BACI</name>
<dbReference type="SUPFAM" id="SSF56300">
    <property type="entry name" value="Metallo-dependent phosphatases"/>
    <property type="match status" value="1"/>
</dbReference>
<dbReference type="RefSeq" id="WP_188615728.1">
    <property type="nucleotide sequence ID" value="NZ_BMJT01000012.1"/>
</dbReference>
<sequence length="192" mass="21956">MYALISDLHSNYEDTLAVLTHINQVAPKATIICLGDQYECHISKRKAGKKQVPLSKAMTYDARFERLLAFPTIIGNQEERIDLATGQTQFIHLPHTIRIPNATLIHGHQFDWNEHFEPTFPAFTTPLVFFGHSHRSAIYQGNKRIDVGTAYSFIASEPCYINIGAVIDYREWCLYDSLTCRISFMQAPHKNK</sequence>
<dbReference type="AlphaFoldDB" id="A0A917GA25"/>
<accession>A0A917GA25</accession>
<keyword evidence="4" id="KW-1185">Reference proteome</keyword>
<evidence type="ECO:0000259" key="2">
    <source>
        <dbReference type="Pfam" id="PF12850"/>
    </source>
</evidence>
<dbReference type="Proteomes" id="UP000616608">
    <property type="component" value="Unassembled WGS sequence"/>
</dbReference>